<evidence type="ECO:0008006" key="3">
    <source>
        <dbReference type="Google" id="ProtNLM"/>
    </source>
</evidence>
<dbReference type="Pfam" id="PF14390">
    <property type="entry name" value="DUF4420"/>
    <property type="match status" value="1"/>
</dbReference>
<evidence type="ECO:0000313" key="2">
    <source>
        <dbReference type="Proteomes" id="UP001224392"/>
    </source>
</evidence>
<dbReference type="InterPro" id="IPR025534">
    <property type="entry name" value="DUF4420"/>
</dbReference>
<proteinExistence type="predicted"/>
<organism evidence="1 2">
    <name type="scientific">Biformimicrobium ophioploci</name>
    <dbReference type="NCBI Taxonomy" id="3036711"/>
    <lineage>
        <taxon>Bacteria</taxon>
        <taxon>Pseudomonadati</taxon>
        <taxon>Pseudomonadota</taxon>
        <taxon>Gammaproteobacteria</taxon>
        <taxon>Cellvibrionales</taxon>
        <taxon>Microbulbiferaceae</taxon>
        <taxon>Biformimicrobium</taxon>
    </lineage>
</organism>
<accession>A0ABQ6LW22</accession>
<dbReference type="RefSeq" id="WP_285762768.1">
    <property type="nucleotide sequence ID" value="NZ_BSYJ01000001.1"/>
</dbReference>
<gene>
    <name evidence="1" type="ORF">MNKW57_05870</name>
</gene>
<comment type="caution">
    <text evidence="1">The sequence shown here is derived from an EMBL/GenBank/DDBJ whole genome shotgun (WGS) entry which is preliminary data.</text>
</comment>
<sequence length="320" mass="36462">MIGMETPWDALSRTSGMLNTKAAKGDSSGRWFWVRLSSSSFGIAYRMPKSNPSVESYFKATSEIQFLSVPESNGREYLCILIRSSELATIFHHLCVDLMVACDGFSDSDDILRLISNRVKSWQRLFRRGTRKLNRNQIVGLMAELKFLCDFWLADLERKIDGWVGPLGYPQDFLDEKTNFSVEVKAFSPDRQNVQISSLEQLDFEGNLFLAAYPVSLSQEDGALSLNEFVERCRALIPKELASAFDGRLIEAGYIEDPFYDEEAFLIDEAKLFEIRDDFPCLRSSTIDLAIPKARYELSLNCLVSFRVTKEKILQEVCRG</sequence>
<reference evidence="1 2" key="1">
    <citation type="submission" date="2023-04" db="EMBL/GenBank/DDBJ databases">
        <title>Marinobulbifer ophiurae gen. nov., sp. Nov., isolate from tissue of brittle star Ophioplocus japonicus.</title>
        <authorList>
            <person name="Kawano K."/>
            <person name="Sawayama S."/>
            <person name="Nakagawa S."/>
        </authorList>
    </citation>
    <scope>NUCLEOTIDE SEQUENCE [LARGE SCALE GENOMIC DNA]</scope>
    <source>
        <strain evidence="1 2">NKW57</strain>
    </source>
</reference>
<evidence type="ECO:0000313" key="1">
    <source>
        <dbReference type="EMBL" id="GMG86266.1"/>
    </source>
</evidence>
<dbReference type="EMBL" id="BSYJ01000001">
    <property type="protein sequence ID" value="GMG86266.1"/>
    <property type="molecule type" value="Genomic_DNA"/>
</dbReference>
<dbReference type="Proteomes" id="UP001224392">
    <property type="component" value="Unassembled WGS sequence"/>
</dbReference>
<keyword evidence="2" id="KW-1185">Reference proteome</keyword>
<protein>
    <recommendedName>
        <fullName evidence="3">PD-(D/E)XK motif protein</fullName>
    </recommendedName>
</protein>
<name>A0ABQ6LW22_9GAMM</name>